<organism evidence="2 3">
    <name type="scientific">Niabella pedocola</name>
    <dbReference type="NCBI Taxonomy" id="1752077"/>
    <lineage>
        <taxon>Bacteria</taxon>
        <taxon>Pseudomonadati</taxon>
        <taxon>Bacteroidota</taxon>
        <taxon>Chitinophagia</taxon>
        <taxon>Chitinophagales</taxon>
        <taxon>Chitinophagaceae</taxon>
        <taxon>Niabella</taxon>
    </lineage>
</organism>
<reference evidence="2 3" key="1">
    <citation type="submission" date="2021-11" db="EMBL/GenBank/DDBJ databases">
        <title>Genomic of Niabella pedocola.</title>
        <authorList>
            <person name="Wu T."/>
        </authorList>
    </citation>
    <scope>NUCLEOTIDE SEQUENCE [LARGE SCALE GENOMIC DNA]</scope>
    <source>
        <strain evidence="2 3">JCM 31011</strain>
    </source>
</reference>
<sequence>MKPIVLLLLPLIFVAACNRKTSVPTDDGMQKDLVISEQQYQATITNNYNISKVNILGDSLFITFGASGCSGSSWETSIIDADRVAESNPVQRYLKLRLVNNELCAAAFSRKIAVNIRPLRVTGADKVSFNLNGWSQPLLYQY</sequence>
<keyword evidence="1" id="KW-0732">Signal</keyword>
<feature type="chain" id="PRO_5045640527" description="Lipoprotein" evidence="1">
    <location>
        <begin position="16"/>
        <end position="142"/>
    </location>
</feature>
<evidence type="ECO:0000313" key="2">
    <source>
        <dbReference type="EMBL" id="MCD2424058.1"/>
    </source>
</evidence>
<dbReference type="EMBL" id="JAJNEC010000005">
    <property type="protein sequence ID" value="MCD2424058.1"/>
    <property type="molecule type" value="Genomic_DNA"/>
</dbReference>
<evidence type="ECO:0000313" key="3">
    <source>
        <dbReference type="Proteomes" id="UP001199816"/>
    </source>
</evidence>
<gene>
    <name evidence="2" type="ORF">LQ567_14865</name>
</gene>
<feature type="signal peptide" evidence="1">
    <location>
        <begin position="1"/>
        <end position="15"/>
    </location>
</feature>
<protein>
    <recommendedName>
        <fullName evidence="4">Lipoprotein</fullName>
    </recommendedName>
</protein>
<dbReference type="RefSeq" id="WP_231005313.1">
    <property type="nucleotide sequence ID" value="NZ_JAJNEC010000005.1"/>
</dbReference>
<comment type="caution">
    <text evidence="2">The sequence shown here is derived from an EMBL/GenBank/DDBJ whole genome shotgun (WGS) entry which is preliminary data.</text>
</comment>
<name>A0ABS8PUU7_9BACT</name>
<evidence type="ECO:0008006" key="4">
    <source>
        <dbReference type="Google" id="ProtNLM"/>
    </source>
</evidence>
<keyword evidence="3" id="KW-1185">Reference proteome</keyword>
<dbReference type="PROSITE" id="PS51257">
    <property type="entry name" value="PROKAR_LIPOPROTEIN"/>
    <property type="match status" value="1"/>
</dbReference>
<dbReference type="Proteomes" id="UP001199816">
    <property type="component" value="Unassembled WGS sequence"/>
</dbReference>
<evidence type="ECO:0000256" key="1">
    <source>
        <dbReference type="SAM" id="SignalP"/>
    </source>
</evidence>
<proteinExistence type="predicted"/>
<accession>A0ABS8PUU7</accession>